<comment type="caution">
    <text evidence="5">The sequence shown here is derived from an EMBL/GenBank/DDBJ whole genome shotgun (WGS) entry which is preliminary data.</text>
</comment>
<dbReference type="PANTHER" id="PTHR43065">
    <property type="entry name" value="SENSOR HISTIDINE KINASE"/>
    <property type="match status" value="1"/>
</dbReference>
<evidence type="ECO:0000313" key="6">
    <source>
        <dbReference type="Proteomes" id="UP001589645"/>
    </source>
</evidence>
<keyword evidence="5" id="KW-0547">Nucleotide-binding</keyword>
<evidence type="ECO:0000256" key="2">
    <source>
        <dbReference type="ARBA" id="ARBA00012438"/>
    </source>
</evidence>
<dbReference type="SUPFAM" id="SSF55874">
    <property type="entry name" value="ATPase domain of HSP90 chaperone/DNA topoisomerase II/histidine kinase"/>
    <property type="match status" value="1"/>
</dbReference>
<dbReference type="InterPro" id="IPR014710">
    <property type="entry name" value="RmlC-like_jellyroll"/>
</dbReference>
<evidence type="ECO:0000259" key="4">
    <source>
        <dbReference type="PROSITE" id="PS50109"/>
    </source>
</evidence>
<gene>
    <name evidence="5" type="ORF">ACFFUV_04875</name>
</gene>
<dbReference type="InterPro" id="IPR018490">
    <property type="entry name" value="cNMP-bd_dom_sf"/>
</dbReference>
<dbReference type="PANTHER" id="PTHR43065:SF48">
    <property type="entry name" value="HISTIDINE KINASE"/>
    <property type="match status" value="1"/>
</dbReference>
<dbReference type="EMBL" id="JBHMEP010000001">
    <property type="protein sequence ID" value="MFB9134303.1"/>
    <property type="molecule type" value="Genomic_DNA"/>
</dbReference>
<dbReference type="InterPro" id="IPR005467">
    <property type="entry name" value="His_kinase_dom"/>
</dbReference>
<keyword evidence="5" id="KW-0067">ATP-binding</keyword>
<feature type="domain" description="Cyclic nucleotide-binding" evidence="3">
    <location>
        <begin position="1"/>
        <end position="99"/>
    </location>
</feature>
<dbReference type="SUPFAM" id="SSF51206">
    <property type="entry name" value="cAMP-binding domain-like"/>
    <property type="match status" value="1"/>
</dbReference>
<comment type="catalytic activity">
    <reaction evidence="1">
        <text>ATP + protein L-histidine = ADP + protein N-phospho-L-histidine.</text>
        <dbReference type="EC" id="2.7.13.3"/>
    </reaction>
</comment>
<dbReference type="InterPro" id="IPR004358">
    <property type="entry name" value="Sig_transdc_His_kin-like_C"/>
</dbReference>
<reference evidence="5 6" key="1">
    <citation type="submission" date="2024-09" db="EMBL/GenBank/DDBJ databases">
        <authorList>
            <person name="Sun Q."/>
            <person name="Mori K."/>
        </authorList>
    </citation>
    <scope>NUCLEOTIDE SEQUENCE [LARGE SCALE GENOMIC DNA]</scope>
    <source>
        <strain evidence="5 6">CECT 8064</strain>
    </source>
</reference>
<dbReference type="Pfam" id="PF02518">
    <property type="entry name" value="HATPase_c"/>
    <property type="match status" value="1"/>
</dbReference>
<dbReference type="Gene3D" id="3.30.565.10">
    <property type="entry name" value="Histidine kinase-like ATPase, C-terminal domain"/>
    <property type="match status" value="1"/>
</dbReference>
<evidence type="ECO:0000313" key="5">
    <source>
        <dbReference type="EMBL" id="MFB9134303.1"/>
    </source>
</evidence>
<dbReference type="Gene3D" id="2.60.120.10">
    <property type="entry name" value="Jelly Rolls"/>
    <property type="match status" value="1"/>
</dbReference>
<sequence>MMQPNQLIEVYFSDSNRQLTIASGQQLLVQGGFNDRLYYVIEGELDGYYSHDDDSDIKVFSASSGAFIGVHSFFSRTWIPSSSVVAKVETTLAWIDRHTQAVEEHSWGKLTEQFMPVIVQELSQRQRRATQEAIAKARALQKLHLAEQMTTLGQLAAGLAHELNNAIGVVSSKSRQLETVIQQLLEEAHPDEVEYYQHGLTQGQRCSSSQARLLANQIENYCGIERRLAKQLAKALPNGELSPHWLAQPEQAVRFWQVGRDLHDLHLASKHAIGIVQSVKQLGKTEINQEEWVDINDTLNKATVLLQSDLRRVALKVRPAELPKFQCSETELVQVWVNIIKNACDAMQETDNPQILIQTRVDKSRILVTIANNGPAMNESVRRQIFQPNFTTKKGGLSFGLGLGLAIVKRIVTGYGGSVAVKSDNQYTIFRIKLPVEECYGKA</sequence>
<organism evidence="5 6">
    <name type="scientific">Vibrio olivae</name>
    <dbReference type="NCBI Taxonomy" id="1243002"/>
    <lineage>
        <taxon>Bacteria</taxon>
        <taxon>Pseudomonadati</taxon>
        <taxon>Pseudomonadota</taxon>
        <taxon>Gammaproteobacteria</taxon>
        <taxon>Vibrionales</taxon>
        <taxon>Vibrionaceae</taxon>
        <taxon>Vibrio</taxon>
    </lineage>
</organism>
<proteinExistence type="predicted"/>
<dbReference type="GO" id="GO:0005524">
    <property type="term" value="F:ATP binding"/>
    <property type="evidence" value="ECO:0007669"/>
    <property type="project" value="UniProtKB-KW"/>
</dbReference>
<evidence type="ECO:0000259" key="3">
    <source>
        <dbReference type="PROSITE" id="PS50042"/>
    </source>
</evidence>
<dbReference type="SMART" id="SM00387">
    <property type="entry name" value="HATPase_c"/>
    <property type="match status" value="1"/>
</dbReference>
<accession>A0ABV5HJC0</accession>
<dbReference type="EC" id="2.7.13.3" evidence="2"/>
<dbReference type="PROSITE" id="PS50042">
    <property type="entry name" value="CNMP_BINDING_3"/>
    <property type="match status" value="1"/>
</dbReference>
<dbReference type="InterPro" id="IPR003594">
    <property type="entry name" value="HATPase_dom"/>
</dbReference>
<protein>
    <recommendedName>
        <fullName evidence="2">histidine kinase</fullName>
        <ecNumber evidence="2">2.7.13.3</ecNumber>
    </recommendedName>
</protein>
<feature type="domain" description="Histidine kinase" evidence="4">
    <location>
        <begin position="275"/>
        <end position="438"/>
    </location>
</feature>
<dbReference type="InterPro" id="IPR036890">
    <property type="entry name" value="HATPase_C_sf"/>
</dbReference>
<dbReference type="Proteomes" id="UP001589645">
    <property type="component" value="Unassembled WGS sequence"/>
</dbReference>
<dbReference type="Gene3D" id="1.10.287.130">
    <property type="match status" value="1"/>
</dbReference>
<dbReference type="PROSITE" id="PS50109">
    <property type="entry name" value="HIS_KIN"/>
    <property type="match status" value="1"/>
</dbReference>
<keyword evidence="6" id="KW-1185">Reference proteome</keyword>
<dbReference type="PRINTS" id="PR00344">
    <property type="entry name" value="BCTRLSENSOR"/>
</dbReference>
<dbReference type="InterPro" id="IPR000595">
    <property type="entry name" value="cNMP-bd_dom"/>
</dbReference>
<evidence type="ECO:0000256" key="1">
    <source>
        <dbReference type="ARBA" id="ARBA00000085"/>
    </source>
</evidence>
<dbReference type="CDD" id="cd00038">
    <property type="entry name" value="CAP_ED"/>
    <property type="match status" value="1"/>
</dbReference>
<dbReference type="RefSeq" id="WP_390190139.1">
    <property type="nucleotide sequence ID" value="NZ_JBHMEP010000001.1"/>
</dbReference>
<name>A0ABV5HJC0_9VIBR</name>